<dbReference type="EMBL" id="GBRH01189818">
    <property type="protein sequence ID" value="JAE08078.1"/>
    <property type="molecule type" value="Transcribed_RNA"/>
</dbReference>
<reference evidence="1" key="1">
    <citation type="submission" date="2014-09" db="EMBL/GenBank/DDBJ databases">
        <authorList>
            <person name="Magalhaes I.L.F."/>
            <person name="Oliveira U."/>
            <person name="Santos F.R."/>
            <person name="Vidigal T.H.D.A."/>
            <person name="Brescovit A.D."/>
            <person name="Santos A.J."/>
        </authorList>
    </citation>
    <scope>NUCLEOTIDE SEQUENCE</scope>
    <source>
        <tissue evidence="1">Shoot tissue taken approximately 20 cm above the soil surface</tissue>
    </source>
</reference>
<evidence type="ECO:0000313" key="1">
    <source>
        <dbReference type="EMBL" id="JAE08078.1"/>
    </source>
</evidence>
<proteinExistence type="predicted"/>
<dbReference type="AlphaFoldDB" id="A0A0A9FIJ2"/>
<protein>
    <submittedName>
        <fullName evidence="1">Uncharacterized protein</fullName>
    </submittedName>
</protein>
<sequence>MSSSSLPSTRCSKLPPDLADGRLLELTLTKRVPPPTTSSAQQPNRVLMQSDRVYIARFEHGSHQIELALLKSSYVDTKSNLWHHSDQAHASLIELCHPSK</sequence>
<reference evidence="1" key="2">
    <citation type="journal article" date="2015" name="Data Brief">
        <title>Shoot transcriptome of the giant reed, Arundo donax.</title>
        <authorList>
            <person name="Barrero R.A."/>
            <person name="Guerrero F.D."/>
            <person name="Moolhuijzen P."/>
            <person name="Goolsby J.A."/>
            <person name="Tidwell J."/>
            <person name="Bellgard S.E."/>
            <person name="Bellgard M.I."/>
        </authorList>
    </citation>
    <scope>NUCLEOTIDE SEQUENCE</scope>
    <source>
        <tissue evidence="1">Shoot tissue taken approximately 20 cm above the soil surface</tissue>
    </source>
</reference>
<name>A0A0A9FIJ2_ARUDO</name>
<accession>A0A0A9FIJ2</accession>
<organism evidence="1">
    <name type="scientific">Arundo donax</name>
    <name type="common">Giant reed</name>
    <name type="synonym">Donax arundinaceus</name>
    <dbReference type="NCBI Taxonomy" id="35708"/>
    <lineage>
        <taxon>Eukaryota</taxon>
        <taxon>Viridiplantae</taxon>
        <taxon>Streptophyta</taxon>
        <taxon>Embryophyta</taxon>
        <taxon>Tracheophyta</taxon>
        <taxon>Spermatophyta</taxon>
        <taxon>Magnoliopsida</taxon>
        <taxon>Liliopsida</taxon>
        <taxon>Poales</taxon>
        <taxon>Poaceae</taxon>
        <taxon>PACMAD clade</taxon>
        <taxon>Arundinoideae</taxon>
        <taxon>Arundineae</taxon>
        <taxon>Arundo</taxon>
    </lineage>
</organism>